<reference evidence="3 4" key="1">
    <citation type="submission" date="2020-04" db="EMBL/GenBank/DDBJ databases">
        <authorList>
            <person name="Klaysubun C."/>
            <person name="Duangmal K."/>
            <person name="Lipun K."/>
        </authorList>
    </citation>
    <scope>NUCLEOTIDE SEQUENCE [LARGE SCALE GENOMIC DNA]</scope>
    <source>
        <strain evidence="3 4">JCM 11839</strain>
    </source>
</reference>
<evidence type="ECO:0000313" key="4">
    <source>
        <dbReference type="Proteomes" id="UP001296706"/>
    </source>
</evidence>
<feature type="region of interest" description="Disordered" evidence="1">
    <location>
        <begin position="63"/>
        <end position="98"/>
    </location>
</feature>
<gene>
    <name evidence="3" type="ORF">HF577_17040</name>
</gene>
<accession>A0ABX1REF3</accession>
<evidence type="ECO:0000259" key="2">
    <source>
        <dbReference type="Pfam" id="PF09339"/>
    </source>
</evidence>
<feature type="domain" description="HTH iclR-type" evidence="2">
    <location>
        <begin position="11"/>
        <end position="58"/>
    </location>
</feature>
<dbReference type="Pfam" id="PF09339">
    <property type="entry name" value="HTH_IclR"/>
    <property type="match status" value="1"/>
</dbReference>
<dbReference type="InterPro" id="IPR005471">
    <property type="entry name" value="Tscrpt_reg_IclR_N"/>
</dbReference>
<dbReference type="InterPro" id="IPR036390">
    <property type="entry name" value="WH_DNA-bd_sf"/>
</dbReference>
<evidence type="ECO:0000313" key="3">
    <source>
        <dbReference type="EMBL" id="NMH78783.1"/>
    </source>
</evidence>
<proteinExistence type="predicted"/>
<evidence type="ECO:0000256" key="1">
    <source>
        <dbReference type="SAM" id="MobiDB-lite"/>
    </source>
</evidence>
<sequence length="98" mass="10487">MADQRGRSVTSKVLALLEAFSPSGGELTLSDLARRAGVSLSTAHRRAAELVEWGALERCARPPGRRVRGADQRLRAPSHPTVPEPGRAPGSYGRIEST</sequence>
<dbReference type="Proteomes" id="UP001296706">
    <property type="component" value="Unassembled WGS sequence"/>
</dbReference>
<name>A0ABX1REF3_9PSEU</name>
<dbReference type="EMBL" id="JAAXKY010000052">
    <property type="protein sequence ID" value="NMH78783.1"/>
    <property type="molecule type" value="Genomic_DNA"/>
</dbReference>
<protein>
    <submittedName>
        <fullName evidence="3">Helix-turn-helix domain-containing protein</fullName>
    </submittedName>
</protein>
<dbReference type="InterPro" id="IPR036388">
    <property type="entry name" value="WH-like_DNA-bd_sf"/>
</dbReference>
<organism evidence="3 4">
    <name type="scientific">Pseudonocardia xinjiangensis</name>
    <dbReference type="NCBI Taxonomy" id="75289"/>
    <lineage>
        <taxon>Bacteria</taxon>
        <taxon>Bacillati</taxon>
        <taxon>Actinomycetota</taxon>
        <taxon>Actinomycetes</taxon>
        <taxon>Pseudonocardiales</taxon>
        <taxon>Pseudonocardiaceae</taxon>
        <taxon>Pseudonocardia</taxon>
    </lineage>
</organism>
<comment type="caution">
    <text evidence="3">The sequence shown here is derived from an EMBL/GenBank/DDBJ whole genome shotgun (WGS) entry which is preliminary data.</text>
</comment>
<dbReference type="SUPFAM" id="SSF46785">
    <property type="entry name" value="Winged helix' DNA-binding domain"/>
    <property type="match status" value="1"/>
</dbReference>
<dbReference type="Gene3D" id="1.10.10.10">
    <property type="entry name" value="Winged helix-like DNA-binding domain superfamily/Winged helix DNA-binding domain"/>
    <property type="match status" value="1"/>
</dbReference>
<keyword evidence="4" id="KW-1185">Reference proteome</keyword>